<gene>
    <name evidence="2" type="ORF">EHUX00137_LOCUS17123</name>
</gene>
<dbReference type="EMBL" id="HBIR01022418">
    <property type="protein sequence ID" value="CAE0548898.1"/>
    <property type="molecule type" value="Transcribed_RNA"/>
</dbReference>
<name>A0A7S3WCQ5_EMIHU</name>
<organism evidence="2">
    <name type="scientific">Emiliania huxleyi</name>
    <name type="common">Coccolithophore</name>
    <name type="synonym">Pontosphaera huxleyi</name>
    <dbReference type="NCBI Taxonomy" id="2903"/>
    <lineage>
        <taxon>Eukaryota</taxon>
        <taxon>Haptista</taxon>
        <taxon>Haptophyta</taxon>
        <taxon>Prymnesiophyceae</taxon>
        <taxon>Isochrysidales</taxon>
        <taxon>Noelaerhabdaceae</taxon>
        <taxon>Emiliania</taxon>
    </lineage>
</organism>
<reference evidence="2" key="1">
    <citation type="submission" date="2021-01" db="EMBL/GenBank/DDBJ databases">
        <authorList>
            <person name="Corre E."/>
            <person name="Pelletier E."/>
            <person name="Niang G."/>
            <person name="Scheremetjew M."/>
            <person name="Finn R."/>
            <person name="Kale V."/>
            <person name="Holt S."/>
            <person name="Cochrane G."/>
            <person name="Meng A."/>
            <person name="Brown T."/>
            <person name="Cohen L."/>
        </authorList>
    </citation>
    <scope>NUCLEOTIDE SEQUENCE</scope>
    <source>
        <strain evidence="2">379</strain>
    </source>
</reference>
<proteinExistence type="predicted"/>
<feature type="region of interest" description="Disordered" evidence="1">
    <location>
        <begin position="83"/>
        <end position="106"/>
    </location>
</feature>
<protein>
    <submittedName>
        <fullName evidence="2">Uncharacterized protein</fullName>
    </submittedName>
</protein>
<evidence type="ECO:0000256" key="1">
    <source>
        <dbReference type="SAM" id="MobiDB-lite"/>
    </source>
</evidence>
<accession>A0A7S3WCQ5</accession>
<evidence type="ECO:0000313" key="2">
    <source>
        <dbReference type="EMBL" id="CAE0548898.1"/>
    </source>
</evidence>
<sequence>MKSGSQLAWEITASMRSLMRRLAAFTSPELFSDGERAAAEDLIQACTLVHGWIMTSYLRGGLDRRRSAPIDEMQEALLRAALGVEEGGEEEEEGGEARTDAAEPAPAPSPYLWISAMAVGVSQRLPGLTDQERIAMDDLLTTGGPA</sequence>
<dbReference type="AlphaFoldDB" id="A0A7S3WCQ5"/>